<keyword evidence="1" id="KW-1185">Reference proteome</keyword>
<dbReference type="AlphaFoldDB" id="A0A915AC53"/>
<proteinExistence type="predicted"/>
<sequence length="162" mass="18176">QLLSYSSKRIPHCTGGFPSVKFPGYLKPHKGQVEISRPIKTEQGPLIAQLTLKQDSFLLGEICNRGRSLKYVSADTCSFDFCEAVGEQHCNLFQRPRIITLNDISDALKKSFSLPTAPTKLISGQWKVSVRLTQNDRMLGEFRVGKGGQWINVEASTYRDEL</sequence>
<evidence type="ECO:0000313" key="2">
    <source>
        <dbReference type="WBParaSite" id="PgR004_g013_t01"/>
    </source>
</evidence>
<dbReference type="Proteomes" id="UP000887569">
    <property type="component" value="Unplaced"/>
</dbReference>
<dbReference type="WBParaSite" id="PgR004_g013_t01">
    <property type="protein sequence ID" value="PgR004_g013_t01"/>
    <property type="gene ID" value="PgR004_g013"/>
</dbReference>
<name>A0A915AC53_PARUN</name>
<reference evidence="2" key="1">
    <citation type="submission" date="2022-11" db="UniProtKB">
        <authorList>
            <consortium name="WormBaseParasite"/>
        </authorList>
    </citation>
    <scope>IDENTIFICATION</scope>
</reference>
<evidence type="ECO:0000313" key="1">
    <source>
        <dbReference type="Proteomes" id="UP000887569"/>
    </source>
</evidence>
<organism evidence="1 2">
    <name type="scientific">Parascaris univalens</name>
    <name type="common">Nematode worm</name>
    <dbReference type="NCBI Taxonomy" id="6257"/>
    <lineage>
        <taxon>Eukaryota</taxon>
        <taxon>Metazoa</taxon>
        <taxon>Ecdysozoa</taxon>
        <taxon>Nematoda</taxon>
        <taxon>Chromadorea</taxon>
        <taxon>Rhabditida</taxon>
        <taxon>Spirurina</taxon>
        <taxon>Ascaridomorpha</taxon>
        <taxon>Ascaridoidea</taxon>
        <taxon>Ascarididae</taxon>
        <taxon>Parascaris</taxon>
    </lineage>
</organism>
<accession>A0A915AC53</accession>
<protein>
    <submittedName>
        <fullName evidence="2">Uncharacterized protein</fullName>
    </submittedName>
</protein>